<organism evidence="1 2">
    <name type="scientific">Portunus trituberculatus</name>
    <name type="common">Swimming crab</name>
    <name type="synonym">Neptunus trituberculatus</name>
    <dbReference type="NCBI Taxonomy" id="210409"/>
    <lineage>
        <taxon>Eukaryota</taxon>
        <taxon>Metazoa</taxon>
        <taxon>Ecdysozoa</taxon>
        <taxon>Arthropoda</taxon>
        <taxon>Crustacea</taxon>
        <taxon>Multicrustacea</taxon>
        <taxon>Malacostraca</taxon>
        <taxon>Eumalacostraca</taxon>
        <taxon>Eucarida</taxon>
        <taxon>Decapoda</taxon>
        <taxon>Pleocyemata</taxon>
        <taxon>Brachyura</taxon>
        <taxon>Eubrachyura</taxon>
        <taxon>Portunoidea</taxon>
        <taxon>Portunidae</taxon>
        <taxon>Portuninae</taxon>
        <taxon>Portunus</taxon>
    </lineage>
</organism>
<accession>A0A5B7IG83</accession>
<dbReference type="AlphaFoldDB" id="A0A5B7IG83"/>
<dbReference type="Proteomes" id="UP000324222">
    <property type="component" value="Unassembled WGS sequence"/>
</dbReference>
<reference evidence="1 2" key="1">
    <citation type="submission" date="2019-05" db="EMBL/GenBank/DDBJ databases">
        <title>Another draft genome of Portunus trituberculatus and its Hox gene families provides insights of decapod evolution.</title>
        <authorList>
            <person name="Jeong J.-H."/>
            <person name="Song I."/>
            <person name="Kim S."/>
            <person name="Choi T."/>
            <person name="Kim D."/>
            <person name="Ryu S."/>
            <person name="Kim W."/>
        </authorList>
    </citation>
    <scope>NUCLEOTIDE SEQUENCE [LARGE SCALE GENOMIC DNA]</scope>
    <source>
        <tissue evidence="1">Muscle</tissue>
    </source>
</reference>
<protein>
    <submittedName>
        <fullName evidence="1">Uncharacterized protein</fullName>
    </submittedName>
</protein>
<evidence type="ECO:0000313" key="2">
    <source>
        <dbReference type="Proteomes" id="UP000324222"/>
    </source>
</evidence>
<evidence type="ECO:0000313" key="1">
    <source>
        <dbReference type="EMBL" id="MPC79858.1"/>
    </source>
</evidence>
<keyword evidence="2" id="KW-1185">Reference proteome</keyword>
<name>A0A5B7IG83_PORTR</name>
<comment type="caution">
    <text evidence="1">The sequence shown here is derived from an EMBL/GenBank/DDBJ whole genome shotgun (WGS) entry which is preliminary data.</text>
</comment>
<sequence length="79" mass="9063">MNTKKQQCNNNPQKVLSGNSSLPLHCCCQSHLEYFIFVRLKRVEFQLQIAQVPQGNCLQGGWKRVTEALTTTLNACKYY</sequence>
<gene>
    <name evidence="1" type="ORF">E2C01_074411</name>
</gene>
<proteinExistence type="predicted"/>
<dbReference type="EMBL" id="VSRR010052287">
    <property type="protein sequence ID" value="MPC79858.1"/>
    <property type="molecule type" value="Genomic_DNA"/>
</dbReference>